<comment type="subcellular location">
    <subcellularLocation>
        <location evidence="2">Cell envelope</location>
    </subcellularLocation>
</comment>
<evidence type="ECO:0000313" key="8">
    <source>
        <dbReference type="Proteomes" id="UP000756346"/>
    </source>
</evidence>
<dbReference type="AlphaFoldDB" id="A0A9P8YAH3"/>
<protein>
    <recommendedName>
        <fullName evidence="4">glucan endo-1,3-beta-D-glucosidase</fullName>
        <ecNumber evidence="4">3.2.1.39</ecNumber>
    </recommendedName>
</protein>
<evidence type="ECO:0000256" key="2">
    <source>
        <dbReference type="ARBA" id="ARBA00004196"/>
    </source>
</evidence>
<dbReference type="PANTHER" id="PTHR16631:SF13">
    <property type="entry name" value="GLUCAN ENDO-1,3-BETA-GLUCOSIDASE EGLC-RELATED"/>
    <property type="match status" value="1"/>
</dbReference>
<keyword evidence="6" id="KW-0732">Signal</keyword>
<name>A0A9P8YAH3_9PEZI</name>
<evidence type="ECO:0000256" key="6">
    <source>
        <dbReference type="SAM" id="SignalP"/>
    </source>
</evidence>
<feature type="signal peptide" evidence="6">
    <location>
        <begin position="1"/>
        <end position="19"/>
    </location>
</feature>
<gene>
    <name evidence="7" type="ORF">B0I36DRAFT_317224</name>
</gene>
<dbReference type="GO" id="GO:0042973">
    <property type="term" value="F:glucan endo-1,3-beta-D-glucosidase activity"/>
    <property type="evidence" value="ECO:0007669"/>
    <property type="project" value="UniProtKB-EC"/>
</dbReference>
<evidence type="ECO:0000256" key="3">
    <source>
        <dbReference type="ARBA" id="ARBA00008773"/>
    </source>
</evidence>
<dbReference type="EC" id="3.2.1.39" evidence="4"/>
<comment type="catalytic activity">
    <reaction evidence="1">
        <text>Hydrolysis of (1-&gt;3)-beta-D-glucosidic linkages in (1-&gt;3)-beta-D-glucans.</text>
        <dbReference type="EC" id="3.2.1.39"/>
    </reaction>
</comment>
<reference evidence="7" key="1">
    <citation type="journal article" date="2021" name="Nat. Commun.">
        <title>Genetic determinants of endophytism in the Arabidopsis root mycobiome.</title>
        <authorList>
            <person name="Mesny F."/>
            <person name="Miyauchi S."/>
            <person name="Thiergart T."/>
            <person name="Pickel B."/>
            <person name="Atanasova L."/>
            <person name="Karlsson M."/>
            <person name="Huettel B."/>
            <person name="Barry K.W."/>
            <person name="Haridas S."/>
            <person name="Chen C."/>
            <person name="Bauer D."/>
            <person name="Andreopoulos W."/>
            <person name="Pangilinan J."/>
            <person name="LaButti K."/>
            <person name="Riley R."/>
            <person name="Lipzen A."/>
            <person name="Clum A."/>
            <person name="Drula E."/>
            <person name="Henrissat B."/>
            <person name="Kohler A."/>
            <person name="Grigoriev I.V."/>
            <person name="Martin F.M."/>
            <person name="Hacquard S."/>
        </authorList>
    </citation>
    <scope>NUCLEOTIDE SEQUENCE</scope>
    <source>
        <strain evidence="7">MPI-CAGE-CH-0230</strain>
    </source>
</reference>
<dbReference type="OrthoDB" id="77201at2759"/>
<dbReference type="InterPro" id="IPR050732">
    <property type="entry name" value="Beta-glucan_modifiers"/>
</dbReference>
<accession>A0A9P8YAH3</accession>
<dbReference type="InterPro" id="IPR017853">
    <property type="entry name" value="GH"/>
</dbReference>
<dbReference type="Gene3D" id="3.20.20.80">
    <property type="entry name" value="Glycosidases"/>
    <property type="match status" value="1"/>
</dbReference>
<dbReference type="GO" id="GO:0071555">
    <property type="term" value="P:cell wall organization"/>
    <property type="evidence" value="ECO:0007669"/>
    <property type="project" value="TreeGrafter"/>
</dbReference>
<dbReference type="GeneID" id="70182676"/>
<evidence type="ECO:0000256" key="4">
    <source>
        <dbReference type="ARBA" id="ARBA00012780"/>
    </source>
</evidence>
<keyword evidence="8" id="KW-1185">Reference proteome</keyword>
<feature type="chain" id="PRO_5040336532" description="glucan endo-1,3-beta-D-glucosidase" evidence="6">
    <location>
        <begin position="20"/>
        <end position="323"/>
    </location>
</feature>
<evidence type="ECO:0000313" key="7">
    <source>
        <dbReference type="EMBL" id="KAH7034913.1"/>
    </source>
</evidence>
<comment type="caution">
    <text evidence="7">The sequence shown here is derived from an EMBL/GenBank/DDBJ whole genome shotgun (WGS) entry which is preliminary data.</text>
</comment>
<organism evidence="7 8">
    <name type="scientific">Microdochium trichocladiopsis</name>
    <dbReference type="NCBI Taxonomy" id="1682393"/>
    <lineage>
        <taxon>Eukaryota</taxon>
        <taxon>Fungi</taxon>
        <taxon>Dikarya</taxon>
        <taxon>Ascomycota</taxon>
        <taxon>Pezizomycotina</taxon>
        <taxon>Sordariomycetes</taxon>
        <taxon>Xylariomycetidae</taxon>
        <taxon>Xylariales</taxon>
        <taxon>Microdochiaceae</taxon>
        <taxon>Microdochium</taxon>
    </lineage>
</organism>
<evidence type="ECO:0000256" key="1">
    <source>
        <dbReference type="ARBA" id="ARBA00000382"/>
    </source>
</evidence>
<dbReference type="GO" id="GO:0009277">
    <property type="term" value="C:fungal-type cell wall"/>
    <property type="evidence" value="ECO:0007669"/>
    <property type="project" value="TreeGrafter"/>
</dbReference>
<dbReference type="RefSeq" id="XP_046015006.1">
    <property type="nucleotide sequence ID" value="XM_046153130.1"/>
</dbReference>
<sequence>MKFSLITAALGLAASGVQAVDWNFLQKSGFNYGATDNNGRCRTYDDFRNLMTRARNLPNAPGPFKQATARLYTSIQCGTANTPISAFQAAMDTNTPILIGLWASGGRAGYENELNALLAAERQWGNRFTDLIMGISVGSEDLYRSSPQGVANNAGVGATGAEIEGYIGWLRDWIRGTRLQNKPIGHVDTYTAWELPENQGVARAVDWLGHNGFPYWESNKANSIANARANWDAGIAVTNRIANGKRVWVTETGWPHKGPNSGAAVASIDNARKYWLDVGCHQFGFRNVFWYTLVDANVDQAGISFGLTPLNSATPFYSLQCPA</sequence>
<dbReference type="SUPFAM" id="SSF51445">
    <property type="entry name" value="(Trans)glycosidases"/>
    <property type="match status" value="1"/>
</dbReference>
<dbReference type="GO" id="GO:0009986">
    <property type="term" value="C:cell surface"/>
    <property type="evidence" value="ECO:0007669"/>
    <property type="project" value="TreeGrafter"/>
</dbReference>
<keyword evidence="5 7" id="KW-0378">Hydrolase</keyword>
<dbReference type="EMBL" id="JAGTJQ010000003">
    <property type="protein sequence ID" value="KAH7034913.1"/>
    <property type="molecule type" value="Genomic_DNA"/>
</dbReference>
<evidence type="ECO:0000256" key="5">
    <source>
        <dbReference type="ARBA" id="ARBA00022801"/>
    </source>
</evidence>
<dbReference type="GO" id="GO:0005576">
    <property type="term" value="C:extracellular region"/>
    <property type="evidence" value="ECO:0007669"/>
    <property type="project" value="TreeGrafter"/>
</dbReference>
<comment type="similarity">
    <text evidence="3">Belongs to the glycosyl hydrolase 17 family.</text>
</comment>
<proteinExistence type="inferred from homology"/>
<dbReference type="Proteomes" id="UP000756346">
    <property type="component" value="Unassembled WGS sequence"/>
</dbReference>
<dbReference type="PANTHER" id="PTHR16631">
    <property type="entry name" value="GLUCAN 1,3-BETA-GLUCOSIDASE"/>
    <property type="match status" value="1"/>
</dbReference>